<dbReference type="OrthoDB" id="9804442at2"/>
<dbReference type="PANTHER" id="PTHR43046:SF16">
    <property type="entry name" value="ADP-RIBOSE PYROPHOSPHATASE YJHB-RELATED"/>
    <property type="match status" value="1"/>
</dbReference>
<dbReference type="AlphaFoldDB" id="A0A4Q0VSP8"/>
<comment type="cofactor">
    <cofactor evidence="1">
        <name>Mg(2+)</name>
        <dbReference type="ChEBI" id="CHEBI:18420"/>
    </cofactor>
</comment>
<reference evidence="4 5" key="1">
    <citation type="journal article" date="2019" name="Int. J. Syst. Evol. Microbiol.">
        <title>Anaerobacillus alkaliphilus sp. nov., a novel alkaliphilic and moderately halophilic bacterium.</title>
        <authorList>
            <person name="Borsodi A.K."/>
            <person name="Aszalos J.M."/>
            <person name="Bihari P."/>
            <person name="Nagy I."/>
            <person name="Schumann P."/>
            <person name="Sproer C."/>
            <person name="Kovacs A.L."/>
            <person name="Boka K."/>
            <person name="Dobosy P."/>
            <person name="Ovari M."/>
            <person name="Szili-Kovacs T."/>
            <person name="Toth E."/>
        </authorList>
    </citation>
    <scope>NUCLEOTIDE SEQUENCE [LARGE SCALE GENOMIC DNA]</scope>
    <source>
        <strain evidence="4 5">B16-10</strain>
    </source>
</reference>
<evidence type="ECO:0000259" key="3">
    <source>
        <dbReference type="PROSITE" id="PS51462"/>
    </source>
</evidence>
<evidence type="ECO:0000313" key="5">
    <source>
        <dbReference type="Proteomes" id="UP000290649"/>
    </source>
</evidence>
<dbReference type="GO" id="GO:0016787">
    <property type="term" value="F:hydrolase activity"/>
    <property type="evidence" value="ECO:0007669"/>
    <property type="project" value="UniProtKB-KW"/>
</dbReference>
<dbReference type="Gene3D" id="6.10.250.1120">
    <property type="match status" value="1"/>
</dbReference>
<evidence type="ECO:0000313" key="4">
    <source>
        <dbReference type="EMBL" id="RXJ00229.1"/>
    </source>
</evidence>
<evidence type="ECO:0000256" key="1">
    <source>
        <dbReference type="ARBA" id="ARBA00001946"/>
    </source>
</evidence>
<dbReference type="RefSeq" id="WP_129078450.1">
    <property type="nucleotide sequence ID" value="NZ_QOUX01000039.1"/>
</dbReference>
<proteinExistence type="predicted"/>
<sequence>MSYKWLDWARRIQSLSQAGLTFSKDIYDLERYEELRTISAEILAEYTGVKIETIEEFFVKEKGYPTPKVDVRGVVFREDKILMVREKIDDCWSLPGGFCDVGLSPAENIVKEIKEESGFDVVPVKLLAILDMNKHPHPPQPYHYYKVFIRCEIIGGNARNGIETKGINFFEKNNLPNLSTDRNTESQIHTLFEFLVEPHKQALFD</sequence>
<comment type="caution">
    <text evidence="4">The sequence shown here is derived from an EMBL/GenBank/DDBJ whole genome shotgun (WGS) entry which is preliminary data.</text>
</comment>
<dbReference type="Gene3D" id="3.90.79.10">
    <property type="entry name" value="Nucleoside Triphosphate Pyrophosphohydrolase"/>
    <property type="match status" value="1"/>
</dbReference>
<protein>
    <submittedName>
        <fullName evidence="4">NUDIX domain-containing protein</fullName>
    </submittedName>
</protein>
<dbReference type="SUPFAM" id="SSF55811">
    <property type="entry name" value="Nudix"/>
    <property type="match status" value="1"/>
</dbReference>
<dbReference type="EMBL" id="QOUX01000039">
    <property type="protein sequence ID" value="RXJ00229.1"/>
    <property type="molecule type" value="Genomic_DNA"/>
</dbReference>
<dbReference type="PROSITE" id="PS51462">
    <property type="entry name" value="NUDIX"/>
    <property type="match status" value="1"/>
</dbReference>
<dbReference type="InterPro" id="IPR000086">
    <property type="entry name" value="NUDIX_hydrolase_dom"/>
</dbReference>
<dbReference type="InterPro" id="IPR059176">
    <property type="entry name" value="UDP-X_N"/>
</dbReference>
<gene>
    <name evidence="4" type="ORF">DS745_11895</name>
</gene>
<feature type="domain" description="Nudix hydrolase" evidence="3">
    <location>
        <begin position="66"/>
        <end position="195"/>
    </location>
</feature>
<name>A0A4Q0VSP8_9BACI</name>
<dbReference type="Proteomes" id="UP000290649">
    <property type="component" value="Unassembled WGS sequence"/>
</dbReference>
<dbReference type="Pfam" id="PF00293">
    <property type="entry name" value="NUDIX"/>
    <property type="match status" value="1"/>
</dbReference>
<evidence type="ECO:0000256" key="2">
    <source>
        <dbReference type="ARBA" id="ARBA00022801"/>
    </source>
</evidence>
<dbReference type="InterPro" id="IPR015797">
    <property type="entry name" value="NUDIX_hydrolase-like_dom_sf"/>
</dbReference>
<dbReference type="Pfam" id="PF12535">
    <property type="entry name" value="Nudix_N"/>
    <property type="match status" value="1"/>
</dbReference>
<keyword evidence="2" id="KW-0378">Hydrolase</keyword>
<dbReference type="CDD" id="cd04672">
    <property type="entry name" value="NUDIX_CDP-Chase_like"/>
    <property type="match status" value="1"/>
</dbReference>
<dbReference type="PANTHER" id="PTHR43046">
    <property type="entry name" value="GDP-MANNOSE MANNOSYL HYDROLASE"/>
    <property type="match status" value="1"/>
</dbReference>
<keyword evidence="5" id="KW-1185">Reference proteome</keyword>
<accession>A0A4Q0VSP8</accession>
<organism evidence="4 5">
    <name type="scientific">Anaerobacillus alkaliphilus</name>
    <dbReference type="NCBI Taxonomy" id="1548597"/>
    <lineage>
        <taxon>Bacteria</taxon>
        <taxon>Bacillati</taxon>
        <taxon>Bacillota</taxon>
        <taxon>Bacilli</taxon>
        <taxon>Bacillales</taxon>
        <taxon>Bacillaceae</taxon>
        <taxon>Anaerobacillus</taxon>
    </lineage>
</organism>